<proteinExistence type="inferred from homology"/>
<evidence type="ECO:0000313" key="7">
    <source>
        <dbReference type="EMBL" id="BAO42982.1"/>
    </source>
</evidence>
<protein>
    <submittedName>
        <fullName evidence="7">Glycerate dehydrogenase</fullName>
        <ecNumber evidence="7">1.1.1.29</ecNumber>
    </submittedName>
</protein>
<keyword evidence="2 4" id="KW-0560">Oxidoreductase</keyword>
<dbReference type="EMBL" id="AP012273">
    <property type="protein sequence ID" value="BAO42982.1"/>
    <property type="molecule type" value="Genomic_DNA"/>
</dbReference>
<accession>A0A7U6JGI6</accession>
<dbReference type="PANTHER" id="PTHR43761">
    <property type="entry name" value="D-ISOMER SPECIFIC 2-HYDROXYACID DEHYDROGENASE FAMILY PROTEIN (AFU_ORTHOLOGUE AFUA_1G13630)"/>
    <property type="match status" value="1"/>
</dbReference>
<dbReference type="InterPro" id="IPR006140">
    <property type="entry name" value="D-isomer_DH_NAD-bd"/>
</dbReference>
<reference evidence="7 8" key="1">
    <citation type="journal article" date="2014" name="PLoS ONE">
        <title>Physiological and genomic features of a novel sulfur-oxidizing gammaproteobacterium belonging to a previously uncultivated symbiotic lineage isolated from a hydrothermal vent.</title>
        <authorList>
            <person name="Nunoura T."/>
            <person name="Takaki Y."/>
            <person name="Kazama H."/>
            <person name="Kakuta J."/>
            <person name="Shimamura S."/>
            <person name="Makita H."/>
            <person name="Hirai M."/>
            <person name="Miyazaki M."/>
            <person name="Takai K."/>
        </authorList>
    </citation>
    <scope>NUCLEOTIDE SEQUENCE [LARGE SCALE GENOMIC DNA]</scope>
    <source>
        <strain evidence="7 8">Hiromi1</strain>
    </source>
</reference>
<dbReference type="RefSeq" id="WP_041064107.1">
    <property type="nucleotide sequence ID" value="NZ_AP012273.1"/>
</dbReference>
<evidence type="ECO:0000256" key="1">
    <source>
        <dbReference type="ARBA" id="ARBA00005854"/>
    </source>
</evidence>
<evidence type="ECO:0000259" key="6">
    <source>
        <dbReference type="Pfam" id="PF02826"/>
    </source>
</evidence>
<dbReference type="PANTHER" id="PTHR43761:SF1">
    <property type="entry name" value="D-ISOMER SPECIFIC 2-HYDROXYACID DEHYDROGENASE CATALYTIC DOMAIN-CONTAINING PROTEIN-RELATED"/>
    <property type="match status" value="1"/>
</dbReference>
<evidence type="ECO:0000313" key="8">
    <source>
        <dbReference type="Proteomes" id="UP000031631"/>
    </source>
</evidence>
<dbReference type="Pfam" id="PF02826">
    <property type="entry name" value="2-Hacid_dh_C"/>
    <property type="match status" value="1"/>
</dbReference>
<comment type="similarity">
    <text evidence="1 4">Belongs to the D-isomer specific 2-hydroxyacid dehydrogenase family.</text>
</comment>
<keyword evidence="8" id="KW-1185">Reference proteome</keyword>
<dbReference type="PROSITE" id="PS00670">
    <property type="entry name" value="D_2_HYDROXYACID_DH_2"/>
    <property type="match status" value="1"/>
</dbReference>
<dbReference type="InterPro" id="IPR036291">
    <property type="entry name" value="NAD(P)-bd_dom_sf"/>
</dbReference>
<organism evidence="7 8">
    <name type="scientific">Thiolapillus brandeum</name>
    <dbReference type="NCBI Taxonomy" id="1076588"/>
    <lineage>
        <taxon>Bacteria</taxon>
        <taxon>Pseudomonadati</taxon>
        <taxon>Pseudomonadota</taxon>
        <taxon>Gammaproteobacteria</taxon>
        <taxon>Chromatiales</taxon>
        <taxon>Sedimenticolaceae</taxon>
        <taxon>Thiolapillus</taxon>
    </lineage>
</organism>
<dbReference type="KEGG" id="tbn:TBH_C0032"/>
<dbReference type="InterPro" id="IPR050418">
    <property type="entry name" value="D-iso_2-hydroxyacid_DH_PdxB"/>
</dbReference>
<dbReference type="GO" id="GO:0051287">
    <property type="term" value="F:NAD binding"/>
    <property type="evidence" value="ECO:0007669"/>
    <property type="project" value="InterPro"/>
</dbReference>
<dbReference type="Pfam" id="PF00389">
    <property type="entry name" value="2-Hacid_dh"/>
    <property type="match status" value="1"/>
</dbReference>
<dbReference type="SUPFAM" id="SSF51735">
    <property type="entry name" value="NAD(P)-binding Rossmann-fold domains"/>
    <property type="match status" value="1"/>
</dbReference>
<name>A0A7U6JGI6_9GAMM</name>
<feature type="domain" description="D-isomer specific 2-hydroxyacid dehydrogenase catalytic" evidence="5">
    <location>
        <begin position="30"/>
        <end position="317"/>
    </location>
</feature>
<dbReference type="PROSITE" id="PS00671">
    <property type="entry name" value="D_2_HYDROXYACID_DH_3"/>
    <property type="match status" value="1"/>
</dbReference>
<dbReference type="CDD" id="cd12162">
    <property type="entry name" value="2-Hacid_dh_4"/>
    <property type="match status" value="1"/>
</dbReference>
<sequence length="322" mass="34800">MKGIFLDYASIDTGDLERHRLAAVLEDWRWHGATDPHQVAERIRDADVVVSNKVPLDRELLSGAPQLKLICIAATGTDKIDLEAARELGILVSNVVGYATPAVVQHVFSLLLALSTRLIPYHQEVRAGEWQAQGNFCLLNHPISEIRGKTLGILGAGELGQAVARVAECFGMRPLFAQRPGSKQSLPGRIPLQELLPQADVLSLHLPLADNTRNLMGARELGLMKPGAILINTARGGIVDEMALAQALRNGHLGGAGIDVLAQEPPANDNPLLAGDIPNLILTPHTAWASRDARQRLLDEIAQNITAFRQGKPRNCVDCLST</sequence>
<dbReference type="SUPFAM" id="SSF52283">
    <property type="entry name" value="Formate/glycerate dehydrogenase catalytic domain-like"/>
    <property type="match status" value="1"/>
</dbReference>
<keyword evidence="3" id="KW-0520">NAD</keyword>
<dbReference type="NCBIfam" id="NF005069">
    <property type="entry name" value="PRK06487.1"/>
    <property type="match status" value="1"/>
</dbReference>
<dbReference type="InterPro" id="IPR006139">
    <property type="entry name" value="D-isomer_2_OHA_DH_cat_dom"/>
</dbReference>
<dbReference type="EC" id="1.1.1.29" evidence="7"/>
<dbReference type="AlphaFoldDB" id="A0A7U6JGI6"/>
<dbReference type="InterPro" id="IPR029753">
    <property type="entry name" value="D-isomer_DH_CS"/>
</dbReference>
<feature type="domain" description="D-isomer specific 2-hydroxyacid dehydrogenase NAD-binding" evidence="6">
    <location>
        <begin position="108"/>
        <end position="287"/>
    </location>
</feature>
<dbReference type="OrthoDB" id="9805416at2"/>
<evidence type="ECO:0000259" key="5">
    <source>
        <dbReference type="Pfam" id="PF00389"/>
    </source>
</evidence>
<evidence type="ECO:0000256" key="3">
    <source>
        <dbReference type="ARBA" id="ARBA00023027"/>
    </source>
</evidence>
<evidence type="ECO:0000256" key="2">
    <source>
        <dbReference type="ARBA" id="ARBA00023002"/>
    </source>
</evidence>
<dbReference type="Proteomes" id="UP000031631">
    <property type="component" value="Chromosome"/>
</dbReference>
<dbReference type="Gene3D" id="3.40.50.720">
    <property type="entry name" value="NAD(P)-binding Rossmann-like Domain"/>
    <property type="match status" value="2"/>
</dbReference>
<dbReference type="GO" id="GO:0008465">
    <property type="term" value="F:hydroxypyruvate reductase (NADH) activity"/>
    <property type="evidence" value="ECO:0007669"/>
    <property type="project" value="UniProtKB-EC"/>
</dbReference>
<evidence type="ECO:0000256" key="4">
    <source>
        <dbReference type="RuleBase" id="RU003719"/>
    </source>
</evidence>
<gene>
    <name evidence="7" type="ORF">TBH_C0032</name>
</gene>